<accession>A0A0A9GXI1</accession>
<dbReference type="AlphaFoldDB" id="A0A0A9GXI1"/>
<reference evidence="1" key="2">
    <citation type="journal article" date="2015" name="Data Brief">
        <title>Shoot transcriptome of the giant reed, Arundo donax.</title>
        <authorList>
            <person name="Barrero R.A."/>
            <person name="Guerrero F.D."/>
            <person name="Moolhuijzen P."/>
            <person name="Goolsby J.A."/>
            <person name="Tidwell J."/>
            <person name="Bellgard S.E."/>
            <person name="Bellgard M.I."/>
        </authorList>
    </citation>
    <scope>NUCLEOTIDE SEQUENCE</scope>
    <source>
        <tissue evidence="1">Shoot tissue taken approximately 20 cm above the soil surface</tissue>
    </source>
</reference>
<evidence type="ECO:0000313" key="1">
    <source>
        <dbReference type="EMBL" id="JAE29685.1"/>
    </source>
</evidence>
<reference evidence="1" key="1">
    <citation type="submission" date="2014-09" db="EMBL/GenBank/DDBJ databases">
        <authorList>
            <person name="Magalhaes I.L.F."/>
            <person name="Oliveira U."/>
            <person name="Santos F.R."/>
            <person name="Vidigal T.H.D.A."/>
            <person name="Brescovit A.D."/>
            <person name="Santos A.J."/>
        </authorList>
    </citation>
    <scope>NUCLEOTIDE SEQUENCE</scope>
    <source>
        <tissue evidence="1">Shoot tissue taken approximately 20 cm above the soil surface</tissue>
    </source>
</reference>
<sequence>MQEKYCLFVQTHNMSSKLKI</sequence>
<organism evidence="1">
    <name type="scientific">Arundo donax</name>
    <name type="common">Giant reed</name>
    <name type="synonym">Donax arundinaceus</name>
    <dbReference type="NCBI Taxonomy" id="35708"/>
    <lineage>
        <taxon>Eukaryota</taxon>
        <taxon>Viridiplantae</taxon>
        <taxon>Streptophyta</taxon>
        <taxon>Embryophyta</taxon>
        <taxon>Tracheophyta</taxon>
        <taxon>Spermatophyta</taxon>
        <taxon>Magnoliopsida</taxon>
        <taxon>Liliopsida</taxon>
        <taxon>Poales</taxon>
        <taxon>Poaceae</taxon>
        <taxon>PACMAD clade</taxon>
        <taxon>Arundinoideae</taxon>
        <taxon>Arundineae</taxon>
        <taxon>Arundo</taxon>
    </lineage>
</organism>
<name>A0A0A9GXI1_ARUDO</name>
<protein>
    <submittedName>
        <fullName evidence="1">Uncharacterized protein</fullName>
    </submittedName>
</protein>
<dbReference type="EMBL" id="GBRH01168211">
    <property type="protein sequence ID" value="JAE29685.1"/>
    <property type="molecule type" value="Transcribed_RNA"/>
</dbReference>
<proteinExistence type="predicted"/>